<dbReference type="InterPro" id="IPR026703">
    <property type="entry name" value="ERICH2"/>
</dbReference>
<evidence type="ECO:0000256" key="1">
    <source>
        <dbReference type="SAM" id="MobiDB-lite"/>
    </source>
</evidence>
<dbReference type="Proteomes" id="UP001211065">
    <property type="component" value="Unassembled WGS sequence"/>
</dbReference>
<dbReference type="EMBL" id="JADGJW010000222">
    <property type="protein sequence ID" value="KAJ3221571.1"/>
    <property type="molecule type" value="Genomic_DNA"/>
</dbReference>
<dbReference type="AlphaFoldDB" id="A0AAD5XWC7"/>
<keyword evidence="3" id="KW-1185">Reference proteome</keyword>
<dbReference type="PANTHER" id="PTHR21520">
    <property type="entry name" value="GLUTAMATE-RICH PROTEIN 2"/>
    <property type="match status" value="1"/>
</dbReference>
<feature type="compositionally biased region" description="Acidic residues" evidence="1">
    <location>
        <begin position="88"/>
        <end position="120"/>
    </location>
</feature>
<name>A0AAD5XWC7_9FUNG</name>
<organism evidence="2 3">
    <name type="scientific">Clydaea vesicula</name>
    <dbReference type="NCBI Taxonomy" id="447962"/>
    <lineage>
        <taxon>Eukaryota</taxon>
        <taxon>Fungi</taxon>
        <taxon>Fungi incertae sedis</taxon>
        <taxon>Chytridiomycota</taxon>
        <taxon>Chytridiomycota incertae sedis</taxon>
        <taxon>Chytridiomycetes</taxon>
        <taxon>Lobulomycetales</taxon>
        <taxon>Lobulomycetaceae</taxon>
        <taxon>Clydaea</taxon>
    </lineage>
</organism>
<protein>
    <submittedName>
        <fullName evidence="2">Uncharacterized protein</fullName>
    </submittedName>
</protein>
<accession>A0AAD5XWC7</accession>
<gene>
    <name evidence="2" type="ORF">HK099_003386</name>
</gene>
<feature type="compositionally biased region" description="Acidic residues" evidence="1">
    <location>
        <begin position="128"/>
        <end position="141"/>
    </location>
</feature>
<feature type="region of interest" description="Disordered" evidence="1">
    <location>
        <begin position="86"/>
        <end position="141"/>
    </location>
</feature>
<evidence type="ECO:0000313" key="2">
    <source>
        <dbReference type="EMBL" id="KAJ3221571.1"/>
    </source>
</evidence>
<comment type="caution">
    <text evidence="2">The sequence shown here is derived from an EMBL/GenBank/DDBJ whole genome shotgun (WGS) entry which is preliminary data.</text>
</comment>
<proteinExistence type="predicted"/>
<reference evidence="2" key="1">
    <citation type="submission" date="2020-05" db="EMBL/GenBank/DDBJ databases">
        <title>Phylogenomic resolution of chytrid fungi.</title>
        <authorList>
            <person name="Stajich J.E."/>
            <person name="Amses K."/>
            <person name="Simmons R."/>
            <person name="Seto K."/>
            <person name="Myers J."/>
            <person name="Bonds A."/>
            <person name="Quandt C.A."/>
            <person name="Barry K."/>
            <person name="Liu P."/>
            <person name="Grigoriev I."/>
            <person name="Longcore J.E."/>
            <person name="James T.Y."/>
        </authorList>
    </citation>
    <scope>NUCLEOTIDE SEQUENCE</scope>
    <source>
        <strain evidence="2">JEL0476</strain>
    </source>
</reference>
<sequence>MLKNFKVSPVSQKLVESKLLHPAFIENKNKFSEEDSAELFLLQQFLGKIAAKQYKEALNLSTDILKLDPKNEVVKEYLILLTKINEEGLLEDEEDEEEEEEDGEEGLSEEDGDDNEENDVSSDSNSSSDEDESETASENEN</sequence>
<dbReference type="PANTHER" id="PTHR21520:SF2">
    <property type="entry name" value="GLUTAMATE-RICH PROTEIN 2"/>
    <property type="match status" value="1"/>
</dbReference>
<evidence type="ECO:0000313" key="3">
    <source>
        <dbReference type="Proteomes" id="UP001211065"/>
    </source>
</evidence>